<name>A0A7D5Y6L2_9ACTN</name>
<dbReference type="InterPro" id="IPR029063">
    <property type="entry name" value="SAM-dependent_MTases_sf"/>
</dbReference>
<reference evidence="2" key="1">
    <citation type="submission" date="2020-08" db="EMBL/GenBank/DDBJ databases">
        <title>A bifunctional nitrone conjugated secondary metabolite targeting the ribosome.</title>
        <authorList>
            <person name="Limbrick E.M."/>
            <person name="Graf M."/>
            <person name="Derewacz D.K."/>
            <person name="Nguyen F."/>
            <person name="Spraggins J.M."/>
            <person name="Wieland M."/>
            <person name="Ynigez-Gutierrez A.E."/>
            <person name="Reisman B.J."/>
            <person name="Zinshteyn B."/>
            <person name="McCulloch K."/>
            <person name="Iverson T.M."/>
            <person name="Green R."/>
            <person name="Wilson D.N."/>
            <person name="Bachmann B.O."/>
        </authorList>
    </citation>
    <scope>NUCLEOTIDE SEQUENCE</scope>
    <source>
        <strain evidence="2">Africana</strain>
    </source>
</reference>
<protein>
    <submittedName>
        <fullName evidence="2">Class I SAM-dependent methyltransferase</fullName>
    </submittedName>
</protein>
<dbReference type="PANTHER" id="PTHR43464">
    <property type="entry name" value="METHYLTRANSFERASE"/>
    <property type="match status" value="1"/>
</dbReference>
<dbReference type="InterPro" id="IPR041698">
    <property type="entry name" value="Methyltransf_25"/>
</dbReference>
<dbReference type="PANTHER" id="PTHR43464:SF94">
    <property type="entry name" value="MALONYL-[ACYL-CARRIER PROTEIN] O-METHYLTRANSFERASE"/>
    <property type="match status" value="1"/>
</dbReference>
<dbReference type="AlphaFoldDB" id="A0A7D5Y6L2"/>
<accession>A0A7D5Y6L2</accession>
<evidence type="ECO:0000313" key="2">
    <source>
        <dbReference type="EMBL" id="QLJ96799.1"/>
    </source>
</evidence>
<evidence type="ECO:0000259" key="1">
    <source>
        <dbReference type="Pfam" id="PF13649"/>
    </source>
</evidence>
<keyword evidence="2" id="KW-0489">Methyltransferase</keyword>
<gene>
    <name evidence="2" type="ORF">HZU44_18035</name>
</gene>
<organism evidence="2">
    <name type="scientific">Micromonospora carbonacea</name>
    <dbReference type="NCBI Taxonomy" id="47853"/>
    <lineage>
        <taxon>Bacteria</taxon>
        <taxon>Bacillati</taxon>
        <taxon>Actinomycetota</taxon>
        <taxon>Actinomycetes</taxon>
        <taxon>Micromonosporales</taxon>
        <taxon>Micromonosporaceae</taxon>
        <taxon>Micromonospora</taxon>
    </lineage>
</organism>
<dbReference type="Gene3D" id="3.40.50.150">
    <property type="entry name" value="Vaccinia Virus protein VP39"/>
    <property type="match status" value="1"/>
</dbReference>
<dbReference type="EMBL" id="CP058905">
    <property type="protein sequence ID" value="QLJ96799.1"/>
    <property type="molecule type" value="Genomic_DNA"/>
</dbReference>
<sequence>MAPTTSASGTALDRDQVVRWRAAWAEVMGGFVPGLATLEEIVCRAAETVRGRMPSRVLDLGGGPGVLAERMANRWPGAAVTVMDIDPVLLALTRGAVPDLVRSLDGDLSSPAWATRAGEGYDVVTAVMTLHYLAPPQARAFYDDARRVLSPGGLLVVADLMPDDGVASVMNALDPADGEAAAELAWAQWWSDVAEAASLRPLFAERAAMFQARPPAGFTASASWHVTAARAAGFAEAGLLWRCGRHAALAAVA</sequence>
<dbReference type="SUPFAM" id="SSF53335">
    <property type="entry name" value="S-adenosyl-L-methionine-dependent methyltransferases"/>
    <property type="match status" value="1"/>
</dbReference>
<dbReference type="GO" id="GO:0008168">
    <property type="term" value="F:methyltransferase activity"/>
    <property type="evidence" value="ECO:0007669"/>
    <property type="project" value="UniProtKB-KW"/>
</dbReference>
<keyword evidence="2" id="KW-0808">Transferase</keyword>
<dbReference type="GO" id="GO:0032259">
    <property type="term" value="P:methylation"/>
    <property type="evidence" value="ECO:0007669"/>
    <property type="project" value="UniProtKB-KW"/>
</dbReference>
<feature type="domain" description="Methyltransferase" evidence="1">
    <location>
        <begin position="57"/>
        <end position="153"/>
    </location>
</feature>
<dbReference type="Pfam" id="PF13649">
    <property type="entry name" value="Methyltransf_25"/>
    <property type="match status" value="1"/>
</dbReference>
<proteinExistence type="predicted"/>
<dbReference type="CDD" id="cd02440">
    <property type="entry name" value="AdoMet_MTases"/>
    <property type="match status" value="1"/>
</dbReference>